<dbReference type="GO" id="GO:0006814">
    <property type="term" value="P:sodium ion transport"/>
    <property type="evidence" value="ECO:0007669"/>
    <property type="project" value="InterPro"/>
</dbReference>
<dbReference type="InterPro" id="IPR037355">
    <property type="entry name" value="COMMD3"/>
</dbReference>
<sequence length="191" mass="21967">MAQLSEKAAIGLAKVSALKDIAVKSITHTAFQQILDCSRILSYSEYSEFQDIERSDLEQCFLGLTSFILEVCKNDLSEDLIRCYLIEDYKWTDDRTVSFLNKLKNYKQKIRARLSCITWQHPHIIDSSWKLNINAQSQSLNAPQAECIVKLQLEDCSEKDNFSFRCDTNSLQDMVLKLKECSRSVTNYGSE</sequence>
<dbReference type="AlphaFoldDB" id="A0A7I8V5K5"/>
<evidence type="ECO:0000313" key="4">
    <source>
        <dbReference type="EMBL" id="CAD5111010.1"/>
    </source>
</evidence>
<evidence type="ECO:0000256" key="1">
    <source>
        <dbReference type="ARBA" id="ARBA00016548"/>
    </source>
</evidence>
<gene>
    <name evidence="4" type="ORF">DGYR_LOCUS359</name>
</gene>
<accession>A0A7I8V5K5</accession>
<evidence type="ECO:0000256" key="2">
    <source>
        <dbReference type="ARBA" id="ARBA00093469"/>
    </source>
</evidence>
<dbReference type="Pfam" id="PF21672">
    <property type="entry name" value="COMM_HN"/>
    <property type="match status" value="1"/>
</dbReference>
<name>A0A7I8V5K5_9ANNE</name>
<proteinExistence type="inferred from homology"/>
<evidence type="ECO:0000259" key="3">
    <source>
        <dbReference type="Pfam" id="PF07258"/>
    </source>
</evidence>
<evidence type="ECO:0000313" key="5">
    <source>
        <dbReference type="Proteomes" id="UP000549394"/>
    </source>
</evidence>
<dbReference type="PANTHER" id="PTHR31159:SF1">
    <property type="entry name" value="COMM DOMAIN-CONTAINING PROTEIN 3"/>
    <property type="match status" value="1"/>
</dbReference>
<feature type="domain" description="COMM" evidence="3">
    <location>
        <begin position="121"/>
        <end position="180"/>
    </location>
</feature>
<keyword evidence="5" id="KW-1185">Reference proteome</keyword>
<protein>
    <recommendedName>
        <fullName evidence="1">COMM domain-containing protein 3</fullName>
    </recommendedName>
</protein>
<reference evidence="4 5" key="1">
    <citation type="submission" date="2020-08" db="EMBL/GenBank/DDBJ databases">
        <authorList>
            <person name="Hejnol A."/>
        </authorList>
    </citation>
    <scope>NUCLEOTIDE SEQUENCE [LARGE SCALE GENOMIC DNA]</scope>
</reference>
<comment type="similarity">
    <text evidence="2">Belongs to the COMM domain-containing protein 3 family.</text>
</comment>
<dbReference type="OrthoDB" id="1917519at2759"/>
<dbReference type="PANTHER" id="PTHR31159">
    <property type="entry name" value="COMM DOMAIN-CONTAINING PROTEIN 3"/>
    <property type="match status" value="1"/>
</dbReference>
<dbReference type="Proteomes" id="UP000549394">
    <property type="component" value="Unassembled WGS sequence"/>
</dbReference>
<dbReference type="InterPro" id="IPR017920">
    <property type="entry name" value="COMM"/>
</dbReference>
<dbReference type="Pfam" id="PF07258">
    <property type="entry name" value="COMM_domain"/>
    <property type="match status" value="1"/>
</dbReference>
<comment type="caution">
    <text evidence="4">The sequence shown here is derived from an EMBL/GenBank/DDBJ whole genome shotgun (WGS) entry which is preliminary data.</text>
</comment>
<dbReference type="EMBL" id="CAJFCJ010000001">
    <property type="protein sequence ID" value="CAD5111010.1"/>
    <property type="molecule type" value="Genomic_DNA"/>
</dbReference>
<organism evidence="4 5">
    <name type="scientific">Dimorphilus gyrociliatus</name>
    <dbReference type="NCBI Taxonomy" id="2664684"/>
    <lineage>
        <taxon>Eukaryota</taxon>
        <taxon>Metazoa</taxon>
        <taxon>Spiralia</taxon>
        <taxon>Lophotrochozoa</taxon>
        <taxon>Annelida</taxon>
        <taxon>Polychaeta</taxon>
        <taxon>Polychaeta incertae sedis</taxon>
        <taxon>Dinophilidae</taxon>
        <taxon>Dimorphilus</taxon>
    </lineage>
</organism>